<dbReference type="GO" id="GO:0042162">
    <property type="term" value="F:telomeric DNA binding"/>
    <property type="evidence" value="ECO:0000318"/>
    <property type="project" value="GO_Central"/>
</dbReference>
<name>A0A061FR43_THECC</name>
<evidence type="ECO:0000256" key="6">
    <source>
        <dbReference type="ARBA" id="ARBA00022695"/>
    </source>
</evidence>
<evidence type="ECO:0000256" key="9">
    <source>
        <dbReference type="ARBA" id="ARBA00022895"/>
    </source>
</evidence>
<dbReference type="eggNOG" id="KOG1005">
    <property type="taxonomic scope" value="Eukaryota"/>
</dbReference>
<evidence type="ECO:0000256" key="5">
    <source>
        <dbReference type="ARBA" id="ARBA00022679"/>
    </source>
</evidence>
<dbReference type="GO" id="GO:0070034">
    <property type="term" value="F:telomerase RNA binding"/>
    <property type="evidence" value="ECO:0000318"/>
    <property type="project" value="GO_Central"/>
</dbReference>
<dbReference type="SUPFAM" id="SSF56672">
    <property type="entry name" value="DNA/RNA polymerases"/>
    <property type="match status" value="1"/>
</dbReference>
<keyword evidence="5 13" id="KW-0808">Transferase</keyword>
<dbReference type="AlphaFoldDB" id="A0A061FR43"/>
<dbReference type="InterPro" id="IPR049139">
    <property type="entry name" value="TERT_C"/>
</dbReference>
<keyword evidence="7 13" id="KW-0479">Metal-binding</keyword>
<keyword evidence="4 13" id="KW-0158">Chromosome</keyword>
<dbReference type="InterPro" id="IPR000477">
    <property type="entry name" value="RT_dom"/>
</dbReference>
<dbReference type="InterPro" id="IPR021891">
    <property type="entry name" value="Telomerase_RBD"/>
</dbReference>
<evidence type="ECO:0000259" key="14">
    <source>
        <dbReference type="PROSITE" id="PS50878"/>
    </source>
</evidence>
<evidence type="ECO:0000256" key="4">
    <source>
        <dbReference type="ARBA" id="ARBA00022454"/>
    </source>
</evidence>
<keyword evidence="6 13" id="KW-0548">Nucleotidyltransferase</keyword>
<dbReference type="PANTHER" id="PTHR12066">
    <property type="entry name" value="TELOMERASE REVERSE TRANSCRIPTASE"/>
    <property type="match status" value="1"/>
</dbReference>
<dbReference type="InParanoid" id="A0A061FR43"/>
<evidence type="ECO:0000313" key="15">
    <source>
        <dbReference type="EMBL" id="EOY19546.1"/>
    </source>
</evidence>
<dbReference type="HOGENOM" id="CLU_001996_1_0_1"/>
<evidence type="ECO:0000256" key="13">
    <source>
        <dbReference type="RuleBase" id="RU365061"/>
    </source>
</evidence>
<dbReference type="SMART" id="SM00975">
    <property type="entry name" value="Telomerase_RBD"/>
    <property type="match status" value="1"/>
</dbReference>
<evidence type="ECO:0000256" key="10">
    <source>
        <dbReference type="ARBA" id="ARBA00022918"/>
    </source>
</evidence>
<dbReference type="PROSITE" id="PS50878">
    <property type="entry name" value="RT_POL"/>
    <property type="match status" value="1"/>
</dbReference>
<feature type="domain" description="Reverse transcriptase" evidence="14">
    <location>
        <begin position="663"/>
        <end position="1045"/>
    </location>
</feature>
<evidence type="ECO:0000256" key="12">
    <source>
        <dbReference type="ARBA" id="ARBA00048173"/>
    </source>
</evidence>
<dbReference type="Pfam" id="PF12009">
    <property type="entry name" value="Telomerase_RBD"/>
    <property type="match status" value="1"/>
</dbReference>
<keyword evidence="10 13" id="KW-0695">RNA-directed DNA polymerase</keyword>
<dbReference type="GO" id="GO:0046872">
    <property type="term" value="F:metal ion binding"/>
    <property type="evidence" value="ECO:0007669"/>
    <property type="project" value="UniProtKB-KW"/>
</dbReference>
<organism evidence="15 16">
    <name type="scientific">Theobroma cacao</name>
    <name type="common">Cacao</name>
    <name type="synonym">Cocoa</name>
    <dbReference type="NCBI Taxonomy" id="3641"/>
    <lineage>
        <taxon>Eukaryota</taxon>
        <taxon>Viridiplantae</taxon>
        <taxon>Streptophyta</taxon>
        <taxon>Embryophyta</taxon>
        <taxon>Tracheophyta</taxon>
        <taxon>Spermatophyta</taxon>
        <taxon>Magnoliopsida</taxon>
        <taxon>eudicotyledons</taxon>
        <taxon>Gunneridae</taxon>
        <taxon>Pentapetalae</taxon>
        <taxon>rosids</taxon>
        <taxon>malvids</taxon>
        <taxon>Malvales</taxon>
        <taxon>Malvaceae</taxon>
        <taxon>Byttnerioideae</taxon>
        <taxon>Theobroma</taxon>
    </lineage>
</organism>
<evidence type="ECO:0000256" key="2">
    <source>
        <dbReference type="ARBA" id="ARBA00012493"/>
    </source>
</evidence>
<keyword evidence="8 13" id="KW-0460">Magnesium</keyword>
<evidence type="ECO:0000256" key="11">
    <source>
        <dbReference type="ARBA" id="ARBA00023242"/>
    </source>
</evidence>
<dbReference type="Proteomes" id="UP000026915">
    <property type="component" value="Chromosome 10"/>
</dbReference>
<evidence type="ECO:0000256" key="7">
    <source>
        <dbReference type="ARBA" id="ARBA00022723"/>
    </source>
</evidence>
<comment type="subcellular location">
    <subcellularLocation>
        <location evidence="13">Nucleus</location>
    </subcellularLocation>
    <subcellularLocation>
        <location evidence="13">Chromosome</location>
        <location evidence="13">Telomere</location>
    </subcellularLocation>
</comment>
<dbReference type="Gene3D" id="3.30.70.2630">
    <property type="match status" value="1"/>
</dbReference>
<keyword evidence="16" id="KW-1185">Reference proteome</keyword>
<protein>
    <recommendedName>
        <fullName evidence="3 13">Telomerase reverse transcriptase</fullName>
        <ecNumber evidence="2 13">2.7.7.49</ecNumber>
    </recommendedName>
    <alternativeName>
        <fullName evidence="13">Telomerase catalytic subunit</fullName>
    </alternativeName>
</protein>
<dbReference type="PRINTS" id="PR01365">
    <property type="entry name" value="TELOMERASERT"/>
</dbReference>
<dbReference type="EC" id="2.7.7.49" evidence="2 13"/>
<keyword evidence="9 13" id="KW-0779">Telomere</keyword>
<comment type="similarity">
    <text evidence="1 13">Belongs to the reverse transcriptase family. Telomerase subfamily.</text>
</comment>
<evidence type="ECO:0000313" key="16">
    <source>
        <dbReference type="Proteomes" id="UP000026915"/>
    </source>
</evidence>
<dbReference type="GO" id="GO:0000781">
    <property type="term" value="C:chromosome, telomeric region"/>
    <property type="evidence" value="ECO:0007669"/>
    <property type="project" value="UniProtKB-SubCell"/>
</dbReference>
<comment type="function">
    <text evidence="13">Telomerase is a ribonucleoprotein enzyme essential for the replication of chromosome termini in most eukaryotes. It elongates telomeres. It is a reverse transcriptase that adds simple sequence repeats to chromosome ends by copying a template sequence within the RNA component of the enzyme.</text>
</comment>
<evidence type="ECO:0000256" key="8">
    <source>
        <dbReference type="ARBA" id="ARBA00022842"/>
    </source>
</evidence>
<dbReference type="FunFam" id="3.30.70.2630:FF:000002">
    <property type="entry name" value="Telomerase reverse transcriptase"/>
    <property type="match status" value="1"/>
</dbReference>
<accession>A0A061FR43</accession>
<reference evidence="15 16" key="1">
    <citation type="journal article" date="2013" name="Genome Biol.">
        <title>The genome sequence of the most widely cultivated cacao type and its use to identify candidate genes regulating pod color.</title>
        <authorList>
            <person name="Motamayor J.C."/>
            <person name="Mockaitis K."/>
            <person name="Schmutz J."/>
            <person name="Haiminen N."/>
            <person name="Iii D.L."/>
            <person name="Cornejo O."/>
            <person name="Findley S.D."/>
            <person name="Zheng P."/>
            <person name="Utro F."/>
            <person name="Royaert S."/>
            <person name="Saski C."/>
            <person name="Jenkins J."/>
            <person name="Podicheti R."/>
            <person name="Zhao M."/>
            <person name="Scheffler B.E."/>
            <person name="Stack J.C."/>
            <person name="Feltus F.A."/>
            <person name="Mustiga G.M."/>
            <person name="Amores F."/>
            <person name="Phillips W."/>
            <person name="Marelli J.P."/>
            <person name="May G.D."/>
            <person name="Shapiro H."/>
            <person name="Ma J."/>
            <person name="Bustamante C.D."/>
            <person name="Schnell R.J."/>
            <person name="Main D."/>
            <person name="Gilbert D."/>
            <person name="Parida L."/>
            <person name="Kuhn D.N."/>
        </authorList>
    </citation>
    <scope>NUCLEOTIDE SEQUENCE [LARGE SCALE GENOMIC DNA]</scope>
    <source>
        <strain evidence="16">cv. Matina 1-6</strain>
    </source>
</reference>
<dbReference type="GO" id="GO:0003720">
    <property type="term" value="F:telomerase activity"/>
    <property type="evidence" value="ECO:0000318"/>
    <property type="project" value="GO_Central"/>
</dbReference>
<dbReference type="EMBL" id="CM001888">
    <property type="protein sequence ID" value="EOY19546.1"/>
    <property type="molecule type" value="Genomic_DNA"/>
</dbReference>
<dbReference type="Pfam" id="PF21399">
    <property type="entry name" value="TERT_C"/>
    <property type="match status" value="1"/>
</dbReference>
<dbReference type="GO" id="GO:0000333">
    <property type="term" value="C:telomerase catalytic core complex"/>
    <property type="evidence" value="ECO:0000318"/>
    <property type="project" value="GO_Central"/>
</dbReference>
<sequence>MARKKKRSWKVPKILWRIFNEKARSLATTITCIIPPPPSQPFPIPCRCEGRSCLQCCEDPISFLLRPDDPLDYKKLLHDCFVVVNDDAPFLEFNPGRHWSQKQIVGRVIEMMLFQRPKPCNLVCTGYNKLTRSSMIVELLTSSAWDILLERVGDECMVYLLWHASIFLPLSHKKHLQVAGSPINKLCKKSSNNERKPKSGIQELNILCVFVHIDRAGKKRKGTDNSISVSKRQQCSSFSGYDIYCAGSRIQEAAAKSSNGELQRSSSQTAEKHKKFYRPFDWKRQKRHRQLNIPECRHEIISRTIFSDESCLPGNLKSPSNISQMPVQCSCYLMLKAPHLFSHWNEINRQSMFYNLECSSSVLPQELPNFSSSKRLMENIFCLSDANIRYSRVVMFYEFCGIVNGGSDLAVASLGYHSFLKLLKMLIRRSRRCKSLKLLEKYCPLSFFNQKAVGKSSTIVESNILDKRVLKESHGVGAKEYNKILEADNVQLESTKPYCLQSQVGAFIWAVCRSIVPPDLLGTPFNWRILRRNIFKFIRLRRFEKFSMKQCMHQLKRSDFPFLLNNHTSCCLNGQVPKNGTGQKKFSEASFSIHDIKHKLFVNWIFWFFSSLVVSLVQANFYVTESEHGKQDVFYYRKPVWEKLTDHAITCLKDRSYLELDEAAVRAIIDKRPFGFSRLRLCPKQNGVRMLANLKASSRMLEGKSCSKHKCSWMHRSLKACSRKVKSKRFKSVNSVLRGTHAVLKGLLLKEPEKLGSSVFDYNDVYRKLCPFLTTLKNVSTTVPGLFVVVADVSKAFDSIDQDKLLSIMEDVITKDEYHLQQIRQVGCSSRCLWDYENLMLVDGTVNKGSNLISSVPVRSLSSVLVDQGCSRILKKEELFSNLYEHVKRNVLQLDKKFYLQGMGIPQGSVLSSLLCSLYYGYMEKHEIFPYLEKTFEPAAEDLSTRHVFSDASDAQNSSEDAVIFPPTYLLLRFIDDFLFISTSKEQASGFLSMLRRGFPDYNCYMNEEKFCLNFDIEHQAGLLSNRIYVVDDGSSFLRWSGLLINCCSLEIQGDYTRYLDNHLSSTLTIRWQGKPGNYLKKKLCGFMRPRCHPLFFDLNINSASVVRLNIYQAFLLSAMKFHRYVSEISEIFKPFGRYCLKIIERSFRYMQRLIGKRMGSIRLGSGLSPVLKLMKEEVVWLGLNAYIEVLKRKQSRHRVLLSMLRCKYFAHRITGNESSELRYAVERSHSSSLWKIKY</sequence>
<dbReference type="InterPro" id="IPR003545">
    <property type="entry name" value="Telomerase_RT"/>
</dbReference>
<evidence type="ECO:0000256" key="1">
    <source>
        <dbReference type="ARBA" id="ARBA00008001"/>
    </source>
</evidence>
<dbReference type="PANTHER" id="PTHR12066:SF0">
    <property type="entry name" value="TELOMERASE REVERSE TRANSCRIPTASE"/>
    <property type="match status" value="1"/>
</dbReference>
<proteinExistence type="inferred from homology"/>
<dbReference type="STRING" id="3641.A0A061FR43"/>
<dbReference type="InterPro" id="IPR043502">
    <property type="entry name" value="DNA/RNA_pol_sf"/>
</dbReference>
<dbReference type="OMA" id="CPKENGV"/>
<dbReference type="FunCoup" id="A0A061FR43">
    <property type="interactions" value="180"/>
</dbReference>
<gene>
    <name evidence="15" type="ORF">TCM_044678</name>
</gene>
<dbReference type="CDD" id="cd01648">
    <property type="entry name" value="TERT"/>
    <property type="match status" value="1"/>
</dbReference>
<comment type="catalytic activity">
    <reaction evidence="12 13">
        <text>DNA(n) + a 2'-deoxyribonucleoside 5'-triphosphate = DNA(n+1) + diphosphate</text>
        <dbReference type="Rhea" id="RHEA:22508"/>
        <dbReference type="Rhea" id="RHEA-COMP:17339"/>
        <dbReference type="Rhea" id="RHEA-COMP:17340"/>
        <dbReference type="ChEBI" id="CHEBI:33019"/>
        <dbReference type="ChEBI" id="CHEBI:61560"/>
        <dbReference type="ChEBI" id="CHEBI:173112"/>
        <dbReference type="EC" id="2.7.7.49"/>
    </reaction>
</comment>
<dbReference type="Gene3D" id="1.10.132.70">
    <property type="match status" value="1"/>
</dbReference>
<keyword evidence="11 13" id="KW-0539">Nucleus</keyword>
<dbReference type="GO" id="GO:0007004">
    <property type="term" value="P:telomere maintenance via telomerase"/>
    <property type="evidence" value="ECO:0000318"/>
    <property type="project" value="GO_Central"/>
</dbReference>
<dbReference type="Gramene" id="EOY19546">
    <property type="protein sequence ID" value="EOY19546"/>
    <property type="gene ID" value="TCM_044678"/>
</dbReference>
<evidence type="ECO:0000256" key="3">
    <source>
        <dbReference type="ARBA" id="ARBA00016182"/>
    </source>
</evidence>
<dbReference type="Gene3D" id="1.10.357.90">
    <property type="match status" value="1"/>
</dbReference>